<organism evidence="4 5">
    <name type="scientific">Lactiplantibacillus daowaiensis</name>
    <dbReference type="NCBI Taxonomy" id="2559918"/>
    <lineage>
        <taxon>Bacteria</taxon>
        <taxon>Bacillati</taxon>
        <taxon>Bacillota</taxon>
        <taxon>Bacilli</taxon>
        <taxon>Lactobacillales</taxon>
        <taxon>Lactobacillaceae</taxon>
        <taxon>Lactiplantibacillus</taxon>
    </lineage>
</organism>
<dbReference type="Pfam" id="PF00440">
    <property type="entry name" value="TetR_N"/>
    <property type="match status" value="1"/>
</dbReference>
<proteinExistence type="predicted"/>
<keyword evidence="1 2" id="KW-0238">DNA-binding</keyword>
<evidence type="ECO:0000256" key="1">
    <source>
        <dbReference type="ARBA" id="ARBA00023125"/>
    </source>
</evidence>
<dbReference type="EMBL" id="JBHSSC010000043">
    <property type="protein sequence ID" value="MFC6182071.1"/>
    <property type="molecule type" value="Genomic_DNA"/>
</dbReference>
<accession>A0ABW1S3W2</accession>
<dbReference type="Proteomes" id="UP001596282">
    <property type="component" value="Unassembled WGS sequence"/>
</dbReference>
<evidence type="ECO:0000259" key="3">
    <source>
        <dbReference type="PROSITE" id="PS50977"/>
    </source>
</evidence>
<protein>
    <submittedName>
        <fullName evidence="4">Helix-turn-helix domain-containing protein</fullName>
    </submittedName>
</protein>
<name>A0ABW1S3W2_9LACO</name>
<dbReference type="InterPro" id="IPR009057">
    <property type="entry name" value="Homeodomain-like_sf"/>
</dbReference>
<evidence type="ECO:0000313" key="4">
    <source>
        <dbReference type="EMBL" id="MFC6182071.1"/>
    </source>
</evidence>
<dbReference type="RefSeq" id="WP_379832487.1">
    <property type="nucleotide sequence ID" value="NZ_JBHSSC010000043.1"/>
</dbReference>
<feature type="DNA-binding region" description="H-T-H motif" evidence="2">
    <location>
        <begin position="32"/>
        <end position="51"/>
    </location>
</feature>
<dbReference type="Gene3D" id="1.10.357.10">
    <property type="entry name" value="Tetracycline Repressor, domain 2"/>
    <property type="match status" value="1"/>
</dbReference>
<gene>
    <name evidence="4" type="ORF">ACFP5Y_12620</name>
</gene>
<evidence type="ECO:0000256" key="2">
    <source>
        <dbReference type="PROSITE-ProRule" id="PRU00335"/>
    </source>
</evidence>
<feature type="domain" description="HTH tetR-type" evidence="3">
    <location>
        <begin position="9"/>
        <end position="69"/>
    </location>
</feature>
<reference evidence="5" key="1">
    <citation type="journal article" date="2019" name="Int. J. Syst. Evol. Microbiol.">
        <title>The Global Catalogue of Microorganisms (GCM) 10K type strain sequencing project: providing services to taxonomists for standard genome sequencing and annotation.</title>
        <authorList>
            <consortium name="The Broad Institute Genomics Platform"/>
            <consortium name="The Broad Institute Genome Sequencing Center for Infectious Disease"/>
            <person name="Wu L."/>
            <person name="Ma J."/>
        </authorList>
    </citation>
    <scope>NUCLEOTIDE SEQUENCE [LARGE SCALE GENOMIC DNA]</scope>
    <source>
        <strain evidence="5">CCM 8933</strain>
    </source>
</reference>
<dbReference type="SUPFAM" id="SSF46689">
    <property type="entry name" value="Homeodomain-like"/>
    <property type="match status" value="1"/>
</dbReference>
<dbReference type="InterPro" id="IPR001647">
    <property type="entry name" value="HTH_TetR"/>
</dbReference>
<dbReference type="PROSITE" id="PS50977">
    <property type="entry name" value="HTH_TETR_2"/>
    <property type="match status" value="1"/>
</dbReference>
<comment type="caution">
    <text evidence="4">The sequence shown here is derived from an EMBL/GenBank/DDBJ whole genome shotgun (WGS) entry which is preliminary data.</text>
</comment>
<sequence length="199" mass="22813">MTQTRRRGAELETAVYAATRKILANEGLAQLTFAKVADLAGTSKPVIYRHWQSPFELAIRAIQDKNKTDHHGRLDQLVLTGDSLAEDLYQVLKQFTKTMDTFGQTFIDTRINGLTTDQNQQLKDMLTMVKTIDINAIDNVLARAKQRHEIKTTELDTDIKLMPFDWIRYQRFSNIDVDEAKLTKLVHDLLIPSYLHLLA</sequence>
<evidence type="ECO:0000313" key="5">
    <source>
        <dbReference type="Proteomes" id="UP001596282"/>
    </source>
</evidence>
<keyword evidence="5" id="KW-1185">Reference proteome</keyword>